<dbReference type="RefSeq" id="WP_158217950.1">
    <property type="nucleotide sequence ID" value="NZ_AQQR01000004.1"/>
</dbReference>
<gene>
    <name evidence="2" type="ORF">ATO3_11055</name>
</gene>
<dbReference type="EMBL" id="AQQR01000004">
    <property type="protein sequence ID" value="OWU73238.1"/>
    <property type="molecule type" value="Genomic_DNA"/>
</dbReference>
<reference evidence="2 3" key="1">
    <citation type="submission" date="2013-04" db="EMBL/GenBank/DDBJ databases">
        <title>Oceanicola sp. 22II1-22F33 Genome Sequencing.</title>
        <authorList>
            <person name="Lai Q."/>
            <person name="Li G."/>
            <person name="Shao Z."/>
        </authorList>
    </citation>
    <scope>NUCLEOTIDE SEQUENCE [LARGE SCALE GENOMIC DNA]</scope>
    <source>
        <strain evidence="2 3">22II1-22F33</strain>
    </source>
</reference>
<evidence type="ECO:0000313" key="2">
    <source>
        <dbReference type="EMBL" id="OWU73238.1"/>
    </source>
</evidence>
<dbReference type="InterPro" id="IPR051044">
    <property type="entry name" value="MAG_DAG_Lipase"/>
</dbReference>
<dbReference type="Proteomes" id="UP000215377">
    <property type="component" value="Unassembled WGS sequence"/>
</dbReference>
<dbReference type="PRINTS" id="PR00111">
    <property type="entry name" value="ABHYDROLASE"/>
</dbReference>
<feature type="domain" description="Serine aminopeptidase S33" evidence="1">
    <location>
        <begin position="33"/>
        <end position="263"/>
    </location>
</feature>
<dbReference type="Pfam" id="PF12146">
    <property type="entry name" value="Hydrolase_4"/>
    <property type="match status" value="1"/>
</dbReference>
<dbReference type="OrthoDB" id="9798884at2"/>
<proteinExistence type="predicted"/>
<organism evidence="2 3">
    <name type="scientific">Marinibacterium profundimaris</name>
    <dbReference type="NCBI Taxonomy" id="1679460"/>
    <lineage>
        <taxon>Bacteria</taxon>
        <taxon>Pseudomonadati</taxon>
        <taxon>Pseudomonadota</taxon>
        <taxon>Alphaproteobacteria</taxon>
        <taxon>Rhodobacterales</taxon>
        <taxon>Paracoccaceae</taxon>
        <taxon>Marinibacterium</taxon>
    </lineage>
</organism>
<dbReference type="Gene3D" id="3.40.50.1820">
    <property type="entry name" value="alpha/beta hydrolase"/>
    <property type="match status" value="1"/>
</dbReference>
<accession>A0A225NL88</accession>
<comment type="caution">
    <text evidence="2">The sequence shown here is derived from an EMBL/GenBank/DDBJ whole genome shotgun (WGS) entry which is preliminary data.</text>
</comment>
<evidence type="ECO:0000259" key="1">
    <source>
        <dbReference type="Pfam" id="PF12146"/>
    </source>
</evidence>
<sequence>MTHHLPHTYLEDRHRQPDGTRIFYRAWRPTAALRATVVICPGFNSHGGQYIETAESLVAQGFQVYALDLRGRGRSDGPRFRVGDIAAYVEDVDAVVGIARARDPGLPVFLLGHSAGGVVSATYALDHGEKLAGLICESFAFRVPAPKVALAVIKGIARIFPGLPAVKLKNRDFTRDPERLDRLNADMMILNETQPAITVAAMVRANERLERDFVRFTLPVLILHGTADRATLPAGSEFFARNAGASDTTLKLYDGHYHDLLADLGREIVLQDIFTWIDSRLPR</sequence>
<dbReference type="AlphaFoldDB" id="A0A225NL88"/>
<keyword evidence="3" id="KW-1185">Reference proteome</keyword>
<dbReference type="PANTHER" id="PTHR11614">
    <property type="entry name" value="PHOSPHOLIPASE-RELATED"/>
    <property type="match status" value="1"/>
</dbReference>
<protein>
    <recommendedName>
        <fullName evidence="1">Serine aminopeptidase S33 domain-containing protein</fullName>
    </recommendedName>
</protein>
<evidence type="ECO:0000313" key="3">
    <source>
        <dbReference type="Proteomes" id="UP000215377"/>
    </source>
</evidence>
<dbReference type="InterPro" id="IPR022742">
    <property type="entry name" value="Hydrolase_4"/>
</dbReference>
<dbReference type="InterPro" id="IPR000073">
    <property type="entry name" value="AB_hydrolase_1"/>
</dbReference>
<name>A0A225NL88_9RHOB</name>
<dbReference type="InterPro" id="IPR029058">
    <property type="entry name" value="AB_hydrolase_fold"/>
</dbReference>
<dbReference type="SUPFAM" id="SSF53474">
    <property type="entry name" value="alpha/beta-Hydrolases"/>
    <property type="match status" value="1"/>
</dbReference>